<keyword evidence="2" id="KW-1185">Reference proteome</keyword>
<evidence type="ECO:0000313" key="1">
    <source>
        <dbReference type="EMBL" id="CAI6333214.1"/>
    </source>
</evidence>
<accession>A0A9W4XII4</accession>
<dbReference type="EMBL" id="CAOQHR010000004">
    <property type="protein sequence ID" value="CAI6333214.1"/>
    <property type="molecule type" value="Genomic_DNA"/>
</dbReference>
<dbReference type="Proteomes" id="UP001152607">
    <property type="component" value="Unassembled WGS sequence"/>
</dbReference>
<comment type="caution">
    <text evidence="1">The sequence shown here is derived from an EMBL/GenBank/DDBJ whole genome shotgun (WGS) entry which is preliminary data.</text>
</comment>
<protein>
    <submittedName>
        <fullName evidence="1">Uncharacterized protein</fullName>
    </submittedName>
</protein>
<name>A0A9W4XII4_9PLEO</name>
<reference evidence="1" key="1">
    <citation type="submission" date="2023-01" db="EMBL/GenBank/DDBJ databases">
        <authorList>
            <person name="Van Ghelder C."/>
            <person name="Rancurel C."/>
        </authorList>
    </citation>
    <scope>NUCLEOTIDE SEQUENCE</scope>
    <source>
        <strain evidence="1">CNCM I-4278</strain>
    </source>
</reference>
<evidence type="ECO:0000313" key="2">
    <source>
        <dbReference type="Proteomes" id="UP001152607"/>
    </source>
</evidence>
<gene>
    <name evidence="1" type="ORF">PDIGIT_LOCUS6251</name>
</gene>
<sequence length="51" mass="5532">MLEGRRAQSPAVWPSVPLDADFYAASLPLFQHLSSNGIGICNLLCVPTDFL</sequence>
<organism evidence="1 2">
    <name type="scientific">Periconia digitata</name>
    <dbReference type="NCBI Taxonomy" id="1303443"/>
    <lineage>
        <taxon>Eukaryota</taxon>
        <taxon>Fungi</taxon>
        <taxon>Dikarya</taxon>
        <taxon>Ascomycota</taxon>
        <taxon>Pezizomycotina</taxon>
        <taxon>Dothideomycetes</taxon>
        <taxon>Pleosporomycetidae</taxon>
        <taxon>Pleosporales</taxon>
        <taxon>Massarineae</taxon>
        <taxon>Periconiaceae</taxon>
        <taxon>Periconia</taxon>
    </lineage>
</organism>
<proteinExistence type="predicted"/>
<dbReference type="AlphaFoldDB" id="A0A9W4XII4"/>